<dbReference type="InterPro" id="IPR009045">
    <property type="entry name" value="Zn_M74/Hedgehog-like"/>
</dbReference>
<dbReference type="OrthoDB" id="5242612at2"/>
<gene>
    <name evidence="2" type="ORF">SAMN05216463_1192</name>
</gene>
<feature type="domain" description="Peptidase M15A C-terminal" evidence="1">
    <location>
        <begin position="85"/>
        <end position="125"/>
    </location>
</feature>
<dbReference type="Proteomes" id="UP000184130">
    <property type="component" value="Unassembled WGS sequence"/>
</dbReference>
<dbReference type="Pfam" id="PF08291">
    <property type="entry name" value="Peptidase_M15_3"/>
    <property type="match status" value="1"/>
</dbReference>
<reference evidence="2 3" key="1">
    <citation type="submission" date="2016-11" db="EMBL/GenBank/DDBJ databases">
        <authorList>
            <person name="Jaros S."/>
            <person name="Januszkiewicz K."/>
            <person name="Wedrychowicz H."/>
        </authorList>
    </citation>
    <scope>NUCLEOTIDE SEQUENCE [LARGE SCALE GENOMIC DNA]</scope>
    <source>
        <strain evidence="2 3">KHT3</strain>
    </source>
</reference>
<protein>
    <submittedName>
        <fullName evidence="2">Peptidase M15</fullName>
    </submittedName>
</protein>
<sequence>MEQIIQLNSQARLSEHFTLGEMTKSSSHPDIYNIPSHEAIANLKRVCTWLEELRKRYNAFIHPAPNPAPHMGGEYTMPSTKARLQPIIINSGYRSPQLNRAIGGVATSNHLTGCAVDIRVSGLEQLIVYASILLDISRDWQQDFDELLIERRSASPLGSSKNKHGAIWLHFAVRAKDNRRKVLFINA</sequence>
<dbReference type="AlphaFoldDB" id="A0A1M6X4E3"/>
<accession>A0A1M6X4E3</accession>
<dbReference type="SUPFAM" id="SSF55166">
    <property type="entry name" value="Hedgehog/DD-peptidase"/>
    <property type="match status" value="1"/>
</dbReference>
<name>A0A1M6X4E3_XYLRU</name>
<dbReference type="Gene3D" id="3.30.1380.10">
    <property type="match status" value="1"/>
</dbReference>
<dbReference type="EMBL" id="FRBD01000019">
    <property type="protein sequence ID" value="SHL00798.1"/>
    <property type="molecule type" value="Genomic_DNA"/>
</dbReference>
<evidence type="ECO:0000313" key="3">
    <source>
        <dbReference type="Proteomes" id="UP000184130"/>
    </source>
</evidence>
<organism evidence="2 3">
    <name type="scientific">Xylanibacter ruminicola</name>
    <name type="common">Prevotella ruminicola</name>
    <dbReference type="NCBI Taxonomy" id="839"/>
    <lineage>
        <taxon>Bacteria</taxon>
        <taxon>Pseudomonadati</taxon>
        <taxon>Bacteroidota</taxon>
        <taxon>Bacteroidia</taxon>
        <taxon>Bacteroidales</taxon>
        <taxon>Prevotellaceae</taxon>
        <taxon>Xylanibacter</taxon>
    </lineage>
</organism>
<dbReference type="InterPro" id="IPR013230">
    <property type="entry name" value="Peptidase_M15A_C"/>
</dbReference>
<evidence type="ECO:0000313" key="2">
    <source>
        <dbReference type="EMBL" id="SHL00798.1"/>
    </source>
</evidence>
<evidence type="ECO:0000259" key="1">
    <source>
        <dbReference type="Pfam" id="PF08291"/>
    </source>
</evidence>
<dbReference type="RefSeq" id="WP_073210177.1">
    <property type="nucleotide sequence ID" value="NZ_FRBD01000019.1"/>
</dbReference>
<proteinExistence type="predicted"/>